<evidence type="ECO:0000256" key="3">
    <source>
        <dbReference type="ARBA" id="ARBA00022741"/>
    </source>
</evidence>
<dbReference type="Gene3D" id="1.10.510.10">
    <property type="entry name" value="Transferase(Phosphotransferase) domain 1"/>
    <property type="match status" value="1"/>
</dbReference>
<keyword evidence="2" id="KW-0808">Transferase</keyword>
<dbReference type="GO" id="GO:0004674">
    <property type="term" value="F:protein serine/threonine kinase activity"/>
    <property type="evidence" value="ECO:0007669"/>
    <property type="project" value="UniProtKB-KW"/>
</dbReference>
<keyword evidence="5 6" id="KW-0067">ATP-binding</keyword>
<sequence length="836" mass="94225">MAQLDIRWLFSWWKSVNDVPVQQGADELLNLCKGIIGKTVQHLGAKRDGGRYLMNSHQCEFLVKRLLETQGTLADYQQLLLDLDEKAIPALQELHQALVNAERLIQSSCIKDTEWLRAAIEQGDMKETFSTQLYEVQWHKFVLQSILVDNFGVSGIIFQPALCYGELTERDKLGLASAMKEDEWLLKTRLKAVIHTLDDPIEEALADQFLKKMEAVDDQLTSVSFEGSCQLLKNREAIEQSTKDPNGVGLDTSSSLNLLFLNPQNLNDYYCGTLLGRGSFAEVRETTLLGGKCAIKIFEQHHTHSFDQEVAALQGLGNHPHIVHLFCYSKNSSKCFLIMEKMDMDLSQFLQLRKDNEDRVVSDVDAVVLMLQIAEGVRYIHSKRMAHRDLKPGNVLLNVVDDPSSKFLCRARSVKIADFGLTKTKNASVAKADHTLNTGTLRYMAPEVINAPGIIEARGDSDRSELIPKKADVYSFAIMCCEILTGENAFGNLPNNELKKHVKAGEGPMSRPNLPKCPERLASLIRRCWIEDLYERPDFDEICVELRDIKGMLLRGDRQKSQTKDVVIEFGSVSAQRTQEFKMPSSQGTTKRRLSSFVSKQPLGLRDVRRCNWTSQIWSCPVVLVLPLFLLLSLGATSYHAKQHQVPWEHNIDVKERSQSHDVAVSMKGIKQGPWGRKEPNKITGFFDHKADSIKSIMLKYDQNPPRVGLMEVEYVNSDGGEFKKRYCWDTVGSKVIKIDFEPNEHIKRVSGSVALYFMEVRNVRKVGLYSVVSLTFHTNLRSYGPYGDEVGERFTSGTGKVIGFFGAAGVLLDKLGVWIIPDGEFDGDQSVLIEQ</sequence>
<keyword evidence="4" id="KW-0418">Kinase</keyword>
<evidence type="ECO:0000259" key="7">
    <source>
        <dbReference type="PROSITE" id="PS50011"/>
    </source>
</evidence>
<evidence type="ECO:0000256" key="2">
    <source>
        <dbReference type="ARBA" id="ARBA00022679"/>
    </source>
</evidence>
<accession>A0A8T0IP75</accession>
<name>A0A8T0IP75_CERPU</name>
<gene>
    <name evidence="9" type="ORF">KC19_3G235800</name>
</gene>
<dbReference type="SMART" id="SM00220">
    <property type="entry name" value="S_TKc"/>
    <property type="match status" value="1"/>
</dbReference>
<dbReference type="EMBL" id="CM026423">
    <property type="protein sequence ID" value="KAG0584807.1"/>
    <property type="molecule type" value="Genomic_DNA"/>
</dbReference>
<evidence type="ECO:0000256" key="5">
    <source>
        <dbReference type="ARBA" id="ARBA00022840"/>
    </source>
</evidence>
<dbReference type="PROSITE" id="PS00108">
    <property type="entry name" value="PROTEIN_KINASE_ST"/>
    <property type="match status" value="1"/>
</dbReference>
<dbReference type="PANTHER" id="PTHR44329">
    <property type="entry name" value="SERINE/THREONINE-PROTEIN KINASE TNNI3K-RELATED"/>
    <property type="match status" value="1"/>
</dbReference>
<dbReference type="Pfam" id="PF01419">
    <property type="entry name" value="Jacalin"/>
    <property type="match status" value="1"/>
</dbReference>
<feature type="domain" description="Jacalin-type lectin" evidence="8">
    <location>
        <begin position="669"/>
        <end position="822"/>
    </location>
</feature>
<feature type="domain" description="Protein kinase" evidence="7">
    <location>
        <begin position="269"/>
        <end position="553"/>
    </location>
</feature>
<dbReference type="PROSITE" id="PS00107">
    <property type="entry name" value="PROTEIN_KINASE_ATP"/>
    <property type="match status" value="1"/>
</dbReference>
<dbReference type="Proteomes" id="UP000822688">
    <property type="component" value="Chromosome 3"/>
</dbReference>
<dbReference type="InterPro" id="IPR000719">
    <property type="entry name" value="Prot_kinase_dom"/>
</dbReference>
<keyword evidence="3 6" id="KW-0547">Nucleotide-binding</keyword>
<dbReference type="GO" id="GO:0005524">
    <property type="term" value="F:ATP binding"/>
    <property type="evidence" value="ECO:0007669"/>
    <property type="project" value="UniProtKB-UniRule"/>
</dbReference>
<dbReference type="InterPro" id="IPR008271">
    <property type="entry name" value="Ser/Thr_kinase_AS"/>
</dbReference>
<proteinExistence type="predicted"/>
<dbReference type="PANTHER" id="PTHR44329:SF260">
    <property type="entry name" value="PROTEIN KINASE DOMAIN-CONTAINING PROTEIN"/>
    <property type="match status" value="1"/>
</dbReference>
<reference evidence="9" key="1">
    <citation type="submission" date="2020-06" db="EMBL/GenBank/DDBJ databases">
        <title>WGS assembly of Ceratodon purpureus strain R40.</title>
        <authorList>
            <person name="Carey S.B."/>
            <person name="Jenkins J."/>
            <person name="Shu S."/>
            <person name="Lovell J.T."/>
            <person name="Sreedasyam A."/>
            <person name="Maumus F."/>
            <person name="Tiley G.P."/>
            <person name="Fernandez-Pozo N."/>
            <person name="Barry K."/>
            <person name="Chen C."/>
            <person name="Wang M."/>
            <person name="Lipzen A."/>
            <person name="Daum C."/>
            <person name="Saski C.A."/>
            <person name="Payton A.C."/>
            <person name="Mcbreen J.C."/>
            <person name="Conrad R.E."/>
            <person name="Kollar L.M."/>
            <person name="Olsson S."/>
            <person name="Huttunen S."/>
            <person name="Landis J.B."/>
            <person name="Wickett N.J."/>
            <person name="Johnson M.G."/>
            <person name="Rensing S.A."/>
            <person name="Grimwood J."/>
            <person name="Schmutz J."/>
            <person name="Mcdaniel S.F."/>
        </authorList>
    </citation>
    <scope>NUCLEOTIDE SEQUENCE</scope>
    <source>
        <strain evidence="9">R40</strain>
    </source>
</reference>
<dbReference type="PROSITE" id="PS51752">
    <property type="entry name" value="JACALIN_LECTIN"/>
    <property type="match status" value="1"/>
</dbReference>
<evidence type="ECO:0008006" key="11">
    <source>
        <dbReference type="Google" id="ProtNLM"/>
    </source>
</evidence>
<dbReference type="InterPro" id="IPR017441">
    <property type="entry name" value="Protein_kinase_ATP_BS"/>
</dbReference>
<evidence type="ECO:0000256" key="4">
    <source>
        <dbReference type="ARBA" id="ARBA00022777"/>
    </source>
</evidence>
<dbReference type="SUPFAM" id="SSF56112">
    <property type="entry name" value="Protein kinase-like (PK-like)"/>
    <property type="match status" value="1"/>
</dbReference>
<dbReference type="InterPro" id="IPR001245">
    <property type="entry name" value="Ser-Thr/Tyr_kinase_cat_dom"/>
</dbReference>
<comment type="caution">
    <text evidence="9">The sequence shown here is derived from an EMBL/GenBank/DDBJ whole genome shotgun (WGS) entry which is preliminary data.</text>
</comment>
<feature type="binding site" evidence="6">
    <location>
        <position position="296"/>
    </location>
    <ligand>
        <name>ATP</name>
        <dbReference type="ChEBI" id="CHEBI:30616"/>
    </ligand>
</feature>
<evidence type="ECO:0000313" key="9">
    <source>
        <dbReference type="EMBL" id="KAG0584807.1"/>
    </source>
</evidence>
<dbReference type="Pfam" id="PF07714">
    <property type="entry name" value="PK_Tyr_Ser-Thr"/>
    <property type="match status" value="1"/>
</dbReference>
<protein>
    <recommendedName>
        <fullName evidence="11">Protein kinase domain-containing protein</fullName>
    </recommendedName>
</protein>
<keyword evidence="1" id="KW-0723">Serine/threonine-protein kinase</keyword>
<evidence type="ECO:0000256" key="6">
    <source>
        <dbReference type="PROSITE-ProRule" id="PRU10141"/>
    </source>
</evidence>
<dbReference type="InterPro" id="IPR011009">
    <property type="entry name" value="Kinase-like_dom_sf"/>
</dbReference>
<dbReference type="Gene3D" id="2.100.10.30">
    <property type="entry name" value="Jacalin-like lectin domain"/>
    <property type="match status" value="1"/>
</dbReference>
<evidence type="ECO:0000259" key="8">
    <source>
        <dbReference type="PROSITE" id="PS51752"/>
    </source>
</evidence>
<evidence type="ECO:0000256" key="1">
    <source>
        <dbReference type="ARBA" id="ARBA00022527"/>
    </source>
</evidence>
<dbReference type="InterPro" id="IPR001229">
    <property type="entry name" value="Jacalin-like_lectin_dom"/>
</dbReference>
<dbReference type="SUPFAM" id="SSF51101">
    <property type="entry name" value="Mannose-binding lectins"/>
    <property type="match status" value="1"/>
</dbReference>
<dbReference type="AlphaFoldDB" id="A0A8T0IP75"/>
<dbReference type="PROSITE" id="PS50011">
    <property type="entry name" value="PROTEIN_KINASE_DOM"/>
    <property type="match status" value="1"/>
</dbReference>
<organism evidence="9 10">
    <name type="scientific">Ceratodon purpureus</name>
    <name type="common">Fire moss</name>
    <name type="synonym">Dicranum purpureum</name>
    <dbReference type="NCBI Taxonomy" id="3225"/>
    <lineage>
        <taxon>Eukaryota</taxon>
        <taxon>Viridiplantae</taxon>
        <taxon>Streptophyta</taxon>
        <taxon>Embryophyta</taxon>
        <taxon>Bryophyta</taxon>
        <taxon>Bryophytina</taxon>
        <taxon>Bryopsida</taxon>
        <taxon>Dicranidae</taxon>
        <taxon>Pseudoditrichales</taxon>
        <taxon>Ditrichaceae</taxon>
        <taxon>Ceratodon</taxon>
    </lineage>
</organism>
<dbReference type="InterPro" id="IPR051681">
    <property type="entry name" value="Ser/Thr_Kinases-Pseudokinases"/>
</dbReference>
<evidence type="ECO:0000313" key="10">
    <source>
        <dbReference type="Proteomes" id="UP000822688"/>
    </source>
</evidence>
<dbReference type="SMART" id="SM00915">
    <property type="entry name" value="Jacalin"/>
    <property type="match status" value="1"/>
</dbReference>
<keyword evidence="10" id="KW-1185">Reference proteome</keyword>
<dbReference type="InterPro" id="IPR036404">
    <property type="entry name" value="Jacalin-like_lectin_dom_sf"/>
</dbReference>